<name>A0A1I8MCW9_MUSDO</name>
<gene>
    <name evidence="7" type="primary">101896785</name>
    <name evidence="9" type="synonym">LOC101896785</name>
</gene>
<dbReference type="RefSeq" id="XP_005190089.1">
    <property type="nucleotide sequence ID" value="XM_005190032.3"/>
</dbReference>
<evidence type="ECO:0000256" key="1">
    <source>
        <dbReference type="ARBA" id="ARBA00004123"/>
    </source>
</evidence>
<evidence type="ECO:0000256" key="3">
    <source>
        <dbReference type="ARBA" id="ARBA00022490"/>
    </source>
</evidence>
<dbReference type="GO" id="GO:0000338">
    <property type="term" value="P:protein deneddylation"/>
    <property type="evidence" value="ECO:0007669"/>
    <property type="project" value="InterPro"/>
</dbReference>
<dbReference type="OrthoDB" id="5351233at2759"/>
<dbReference type="Proteomes" id="UP001652621">
    <property type="component" value="Unplaced"/>
</dbReference>
<sequence>MESYQDLILDLERQELEAQDPSSALYIKLFACYLVENKLHDAKFLWKRLPQTLCKENEDLKALHVILRSLLANNILELLQHIEREWPEDIKPIMEDLLRTTEQNIIGTVQNAYTSIVKKNLIDAIDAYQKHMNGTSLSDDNSSSYCVSRNAMSVVSSEHQLSKLTGFVSFLEN</sequence>
<evidence type="ECO:0000313" key="7">
    <source>
        <dbReference type="EnsemblMetazoa" id="MDOA003620-PA"/>
    </source>
</evidence>
<dbReference type="VEuPathDB" id="VectorBase:MDOA003620"/>
<evidence type="ECO:0000313" key="9">
    <source>
        <dbReference type="RefSeq" id="XP_005190089.1"/>
    </source>
</evidence>
<proteinExistence type="predicted"/>
<dbReference type="InterPro" id="IPR033205">
    <property type="entry name" value="COP9_CSN8"/>
</dbReference>
<dbReference type="EnsemblMetazoa" id="MDOA003620-RA">
    <property type="protein sequence ID" value="MDOA003620-PA"/>
    <property type="gene ID" value="MDOA003620"/>
</dbReference>
<keyword evidence="4" id="KW-0736">Signalosome</keyword>
<dbReference type="GO" id="GO:0010387">
    <property type="term" value="P:COP9 signalosome assembly"/>
    <property type="evidence" value="ECO:0007669"/>
    <property type="project" value="InterPro"/>
</dbReference>
<reference evidence="7" key="1">
    <citation type="submission" date="2020-05" db="UniProtKB">
        <authorList>
            <consortium name="EnsemblMetazoa"/>
        </authorList>
    </citation>
    <scope>IDENTIFICATION</scope>
    <source>
        <strain evidence="7">Aabys</strain>
    </source>
</reference>
<dbReference type="STRING" id="7370.A0A1I8MCW9"/>
<evidence type="ECO:0000256" key="4">
    <source>
        <dbReference type="ARBA" id="ARBA00022790"/>
    </source>
</evidence>
<evidence type="ECO:0000256" key="2">
    <source>
        <dbReference type="ARBA" id="ARBA00004496"/>
    </source>
</evidence>
<keyword evidence="8" id="KW-1185">Reference proteome</keyword>
<dbReference type="PANTHER" id="PTHR13339:SF0">
    <property type="entry name" value="COP9 SIGNALOSOME COMPLEX SUBUNIT 8"/>
    <property type="match status" value="1"/>
</dbReference>
<evidence type="ECO:0000256" key="5">
    <source>
        <dbReference type="ARBA" id="ARBA00023242"/>
    </source>
</evidence>
<dbReference type="eggNOG" id="KOG4414">
    <property type="taxonomic scope" value="Eukaryota"/>
</dbReference>
<reference evidence="9" key="2">
    <citation type="submission" date="2025-04" db="UniProtKB">
        <authorList>
            <consortium name="RefSeq"/>
        </authorList>
    </citation>
    <scope>IDENTIFICATION</scope>
    <source>
        <strain evidence="9">Aabys</strain>
    </source>
</reference>
<dbReference type="InterPro" id="IPR033464">
    <property type="entry name" value="CSN8_PSD8_EIF3K"/>
</dbReference>
<feature type="domain" description="CSN8/PSMD8/EIF3K" evidence="6">
    <location>
        <begin position="25"/>
        <end position="121"/>
    </location>
</feature>
<protein>
    <submittedName>
        <fullName evidence="9">COP9 signalosome complex subunit 8</fullName>
    </submittedName>
</protein>
<dbReference type="GO" id="GO:0005737">
    <property type="term" value="C:cytoplasm"/>
    <property type="evidence" value="ECO:0007669"/>
    <property type="project" value="UniProtKB-SubCell"/>
</dbReference>
<dbReference type="GO" id="GO:0008180">
    <property type="term" value="C:COP9 signalosome"/>
    <property type="evidence" value="ECO:0007669"/>
    <property type="project" value="UniProtKB-KW"/>
</dbReference>
<dbReference type="VEuPathDB" id="VectorBase:MDOMA2_002852"/>
<comment type="subcellular location">
    <subcellularLocation>
        <location evidence="2">Cytoplasm</location>
    </subcellularLocation>
    <subcellularLocation>
        <location evidence="1">Nucleus</location>
    </subcellularLocation>
</comment>
<keyword evidence="5" id="KW-0539">Nucleus</keyword>
<dbReference type="Pfam" id="PF10075">
    <property type="entry name" value="CSN8_PSD8_EIF3K"/>
    <property type="match status" value="1"/>
</dbReference>
<dbReference type="KEGG" id="mde:101896785"/>
<organism evidence="7">
    <name type="scientific">Musca domestica</name>
    <name type="common">House fly</name>
    <dbReference type="NCBI Taxonomy" id="7370"/>
    <lineage>
        <taxon>Eukaryota</taxon>
        <taxon>Metazoa</taxon>
        <taxon>Ecdysozoa</taxon>
        <taxon>Arthropoda</taxon>
        <taxon>Hexapoda</taxon>
        <taxon>Insecta</taxon>
        <taxon>Pterygota</taxon>
        <taxon>Neoptera</taxon>
        <taxon>Endopterygota</taxon>
        <taxon>Diptera</taxon>
        <taxon>Brachycera</taxon>
        <taxon>Muscomorpha</taxon>
        <taxon>Muscoidea</taxon>
        <taxon>Muscidae</taxon>
        <taxon>Musca</taxon>
    </lineage>
</organism>
<dbReference type="AlphaFoldDB" id="A0A1I8MCW9"/>
<keyword evidence="3" id="KW-0963">Cytoplasm</keyword>
<dbReference type="PANTHER" id="PTHR13339">
    <property type="entry name" value="COP9 SIGNALOSOME COMPLEX SUBUNIT 8"/>
    <property type="match status" value="1"/>
</dbReference>
<evidence type="ECO:0000259" key="6">
    <source>
        <dbReference type="Pfam" id="PF10075"/>
    </source>
</evidence>
<accession>A0A1I8MCW9</accession>
<evidence type="ECO:0000313" key="8">
    <source>
        <dbReference type="Proteomes" id="UP001652621"/>
    </source>
</evidence>